<dbReference type="PANTHER" id="PTHR43245:SF55">
    <property type="entry name" value="NAD(P)-BINDING DOMAIN-CONTAINING PROTEIN"/>
    <property type="match status" value="1"/>
</dbReference>
<feature type="domain" description="NAD-dependent epimerase/dehydratase" evidence="1">
    <location>
        <begin position="14"/>
        <end position="180"/>
    </location>
</feature>
<dbReference type="AlphaFoldDB" id="I0ICS4"/>
<dbReference type="Pfam" id="PF01370">
    <property type="entry name" value="Epimerase"/>
    <property type="match status" value="1"/>
</dbReference>
<dbReference type="eggNOG" id="COG0451">
    <property type="taxonomic scope" value="Bacteria"/>
</dbReference>
<dbReference type="HOGENOM" id="CLU_079334_1_0_0"/>
<dbReference type="EMBL" id="AP012338">
    <property type="protein sequence ID" value="BAM03062.1"/>
    <property type="molecule type" value="Genomic_DNA"/>
</dbReference>
<evidence type="ECO:0000259" key="1">
    <source>
        <dbReference type="Pfam" id="PF01370"/>
    </source>
</evidence>
<sequence length="294" mass="31477">MAMHLTGLKTGSRVVVTGAMGWVGSRTLGRLATEHEVKGLDLEPGAAGGCVVDEIDLIEYEAVREALEGAEGVVHLAIASRRALTHLDEHDYAAVEIQSNVLGTRNVFEAAAEAGVKRMVYFSSLTIQLGEPQRRWIGPGAPLRPSNPYAVTKLYGEQLAWLYANQGRLSTVAWRLGQPYPVEHFSLEHMRDPEERACGITAGDIARGMLAGLSADLSVFEAPEREAGPAEELPCGGRPGFTPGFAVANLVSASDTGDGHGYDLSVARRLGYEPAECFTAEGPVPVQSLRKAIR</sequence>
<dbReference type="InterPro" id="IPR036291">
    <property type="entry name" value="NAD(P)-bd_dom_sf"/>
</dbReference>
<proteinExistence type="predicted"/>
<dbReference type="CDD" id="cd08946">
    <property type="entry name" value="SDR_e"/>
    <property type="match status" value="1"/>
</dbReference>
<organism evidence="2 3">
    <name type="scientific">Phycisphaera mikurensis (strain NBRC 102666 / KCTC 22515 / FYK2301M01)</name>
    <dbReference type="NCBI Taxonomy" id="1142394"/>
    <lineage>
        <taxon>Bacteria</taxon>
        <taxon>Pseudomonadati</taxon>
        <taxon>Planctomycetota</taxon>
        <taxon>Phycisphaerae</taxon>
        <taxon>Phycisphaerales</taxon>
        <taxon>Phycisphaeraceae</taxon>
        <taxon>Phycisphaera</taxon>
    </lineage>
</organism>
<dbReference type="Gene3D" id="3.40.50.720">
    <property type="entry name" value="NAD(P)-binding Rossmann-like Domain"/>
    <property type="match status" value="1"/>
</dbReference>
<dbReference type="InterPro" id="IPR050177">
    <property type="entry name" value="Lipid_A_modif_metabolic_enz"/>
</dbReference>
<reference evidence="2 3" key="1">
    <citation type="submission" date="2012-02" db="EMBL/GenBank/DDBJ databases">
        <title>Complete genome sequence of Phycisphaera mikurensis NBRC 102666.</title>
        <authorList>
            <person name="Ankai A."/>
            <person name="Hosoyama A."/>
            <person name="Terui Y."/>
            <person name="Sekine M."/>
            <person name="Fukai R."/>
            <person name="Kato Y."/>
            <person name="Nakamura S."/>
            <person name="Yamada-Narita S."/>
            <person name="Kawakoshi A."/>
            <person name="Fukunaga Y."/>
            <person name="Yamazaki S."/>
            <person name="Fujita N."/>
        </authorList>
    </citation>
    <scope>NUCLEOTIDE SEQUENCE [LARGE SCALE GENOMIC DNA]</scope>
    <source>
        <strain evidence="3">NBRC 102666 / KCTC 22515 / FYK2301M01</strain>
    </source>
</reference>
<evidence type="ECO:0000313" key="3">
    <source>
        <dbReference type="Proteomes" id="UP000007881"/>
    </source>
</evidence>
<keyword evidence="3" id="KW-1185">Reference proteome</keyword>
<accession>I0ICS4</accession>
<dbReference type="Proteomes" id="UP000007881">
    <property type="component" value="Chromosome"/>
</dbReference>
<dbReference type="InterPro" id="IPR001509">
    <property type="entry name" value="Epimerase_deHydtase"/>
</dbReference>
<dbReference type="KEGG" id="phm:PSMK_09030"/>
<dbReference type="STRING" id="1142394.PSMK_09030"/>
<gene>
    <name evidence="2" type="ordered locus">PSMK_09030</name>
</gene>
<dbReference type="SUPFAM" id="SSF51735">
    <property type="entry name" value="NAD(P)-binding Rossmann-fold domains"/>
    <property type="match status" value="1"/>
</dbReference>
<name>I0ICS4_PHYMF</name>
<evidence type="ECO:0000313" key="2">
    <source>
        <dbReference type="EMBL" id="BAM03062.1"/>
    </source>
</evidence>
<dbReference type="PANTHER" id="PTHR43245">
    <property type="entry name" value="BIFUNCTIONAL POLYMYXIN RESISTANCE PROTEIN ARNA"/>
    <property type="match status" value="1"/>
</dbReference>
<protein>
    <submittedName>
        <fullName evidence="2">NAD-dependent epimerase/dehydratase family protein</fullName>
    </submittedName>
</protein>